<reference evidence="1 2" key="1">
    <citation type="journal article" date="2015" name="Nature">
        <title>rRNA introns, odd ribosomes, and small enigmatic genomes across a large radiation of phyla.</title>
        <authorList>
            <person name="Brown C.T."/>
            <person name="Hug L.A."/>
            <person name="Thomas B.C."/>
            <person name="Sharon I."/>
            <person name="Castelle C.J."/>
            <person name="Singh A."/>
            <person name="Wilkins M.J."/>
            <person name="Williams K.H."/>
            <person name="Banfield J.F."/>
        </authorList>
    </citation>
    <scope>NUCLEOTIDE SEQUENCE [LARGE SCALE GENOMIC DNA]</scope>
</reference>
<dbReference type="AlphaFoldDB" id="A0A0G1RM88"/>
<accession>A0A0G1RM88</accession>
<evidence type="ECO:0000313" key="2">
    <source>
        <dbReference type="Proteomes" id="UP000034107"/>
    </source>
</evidence>
<protein>
    <submittedName>
        <fullName evidence="1">Uncharacterized protein</fullName>
    </submittedName>
</protein>
<organism evidence="1 2">
    <name type="scientific">Candidatus Nomurabacteria bacterium GW2011_GWA1_46_11</name>
    <dbReference type="NCBI Taxonomy" id="1618732"/>
    <lineage>
        <taxon>Bacteria</taxon>
        <taxon>Candidatus Nomuraibacteriota</taxon>
    </lineage>
</organism>
<gene>
    <name evidence="1" type="ORF">UX31_C0007G0026</name>
</gene>
<evidence type="ECO:0000313" key="1">
    <source>
        <dbReference type="EMBL" id="KKU22040.1"/>
    </source>
</evidence>
<sequence length="235" mass="26524">MSISGGPPQNPPIDPEKKEGIPLSWFTAVGTKIGGIELIVFSNEFLGLGGEELSECLDIYDFNVDGVEIHDSSEISDDALKAKVQAAEVRIKNITGFSMQELSQKRRELEAFLGKKDAPIEVILTGVEDRRRPVSERDQAIKDKIRTLYLSLGKQRDKILEVRSKIFKKGADLRKNYPEKEPVNYDRYTIYHALGGSSMNLGKDPDYYIEKDFPDPNSVEQFLDELVAEYSKYSI</sequence>
<name>A0A0G1RM88_9BACT</name>
<proteinExistence type="predicted"/>
<dbReference type="EMBL" id="LCLS01000007">
    <property type="protein sequence ID" value="KKU22040.1"/>
    <property type="molecule type" value="Genomic_DNA"/>
</dbReference>
<comment type="caution">
    <text evidence="1">The sequence shown here is derived from an EMBL/GenBank/DDBJ whole genome shotgun (WGS) entry which is preliminary data.</text>
</comment>
<dbReference type="Proteomes" id="UP000034107">
    <property type="component" value="Unassembled WGS sequence"/>
</dbReference>